<accession>A0AAD5SPE1</accession>
<dbReference type="Proteomes" id="UP001211907">
    <property type="component" value="Unassembled WGS sequence"/>
</dbReference>
<gene>
    <name evidence="1" type="ORF">HK100_008160</name>
</gene>
<comment type="caution">
    <text evidence="1">The sequence shown here is derived from an EMBL/GenBank/DDBJ whole genome shotgun (WGS) entry which is preliminary data.</text>
</comment>
<name>A0AAD5SPE1_9FUNG</name>
<protein>
    <submittedName>
        <fullName evidence="1">Uncharacterized protein</fullName>
    </submittedName>
</protein>
<feature type="non-terminal residue" evidence="1">
    <location>
        <position position="185"/>
    </location>
</feature>
<evidence type="ECO:0000313" key="2">
    <source>
        <dbReference type="Proteomes" id="UP001211907"/>
    </source>
</evidence>
<keyword evidence="2" id="KW-1185">Reference proteome</keyword>
<dbReference type="AlphaFoldDB" id="A0AAD5SPE1"/>
<proteinExistence type="predicted"/>
<reference evidence="1" key="1">
    <citation type="submission" date="2020-05" db="EMBL/GenBank/DDBJ databases">
        <title>Phylogenomic resolution of chytrid fungi.</title>
        <authorList>
            <person name="Stajich J.E."/>
            <person name="Amses K."/>
            <person name="Simmons R."/>
            <person name="Seto K."/>
            <person name="Myers J."/>
            <person name="Bonds A."/>
            <person name="Quandt C.A."/>
            <person name="Barry K."/>
            <person name="Liu P."/>
            <person name="Grigoriev I."/>
            <person name="Longcore J.E."/>
            <person name="James T.Y."/>
        </authorList>
    </citation>
    <scope>NUCLEOTIDE SEQUENCE</scope>
    <source>
        <strain evidence="1">JEL0513</strain>
    </source>
</reference>
<dbReference type="EMBL" id="JADGJH010003924">
    <property type="protein sequence ID" value="KAJ3088082.1"/>
    <property type="molecule type" value="Genomic_DNA"/>
</dbReference>
<evidence type="ECO:0000313" key="1">
    <source>
        <dbReference type="EMBL" id="KAJ3088082.1"/>
    </source>
</evidence>
<organism evidence="1 2">
    <name type="scientific">Physocladia obscura</name>
    <dbReference type="NCBI Taxonomy" id="109957"/>
    <lineage>
        <taxon>Eukaryota</taxon>
        <taxon>Fungi</taxon>
        <taxon>Fungi incertae sedis</taxon>
        <taxon>Chytridiomycota</taxon>
        <taxon>Chytridiomycota incertae sedis</taxon>
        <taxon>Chytridiomycetes</taxon>
        <taxon>Chytridiales</taxon>
        <taxon>Chytriomycetaceae</taxon>
        <taxon>Physocladia</taxon>
    </lineage>
</organism>
<sequence>MQRLQTRISDLEKRFERLSADGQDSLQTIANWALATAEKDKQSFSTTTTIPTPTSSALRDWKLPETAVDDDYDGSDAIKMVAARANMLAVVKLLKAIIVEMRATVDSYVAEFSHVMERDADIRRKIHNFKAKVTAYSNEMLLKEAISSHVFCLQEEHDASVKAMVYLSCWMHLPFVTDEKKDQEG</sequence>